<keyword evidence="2" id="KW-0812">Transmembrane</keyword>
<evidence type="ECO:0000259" key="3">
    <source>
        <dbReference type="PROSITE" id="PS50911"/>
    </source>
</evidence>
<dbReference type="AlphaFoldDB" id="E6LIQ0"/>
<accession>E6LIQ0</accession>
<evidence type="ECO:0000313" key="4">
    <source>
        <dbReference type="EMBL" id="EFU72942.1"/>
    </source>
</evidence>
<dbReference type="SUPFAM" id="SSF54001">
    <property type="entry name" value="Cysteine proteinases"/>
    <property type="match status" value="1"/>
</dbReference>
<organism evidence="4 5">
    <name type="scientific">Enterococcus italicus (strain DSM 15952 / CCUG 50447 / LMG 22039 / TP 1.5)</name>
    <dbReference type="NCBI Taxonomy" id="888064"/>
    <lineage>
        <taxon>Bacteria</taxon>
        <taxon>Bacillati</taxon>
        <taxon>Bacillota</taxon>
        <taxon>Bacilli</taxon>
        <taxon>Lactobacillales</taxon>
        <taxon>Enterococcaceae</taxon>
        <taxon>Enterococcus</taxon>
    </lineage>
</organism>
<reference evidence="4 5" key="1">
    <citation type="submission" date="2010-12" db="EMBL/GenBank/DDBJ databases">
        <authorList>
            <person name="Muzny D."/>
            <person name="Qin X."/>
            <person name="Deng J."/>
            <person name="Jiang H."/>
            <person name="Liu Y."/>
            <person name="Qu J."/>
            <person name="Song X.-Z."/>
            <person name="Zhang L."/>
            <person name="Thornton R."/>
            <person name="Coyle M."/>
            <person name="Francisco L."/>
            <person name="Jackson L."/>
            <person name="Javaid M."/>
            <person name="Korchina V."/>
            <person name="Kovar C."/>
            <person name="Mata R."/>
            <person name="Mathew T."/>
            <person name="Ngo R."/>
            <person name="Nguyen L."/>
            <person name="Nguyen N."/>
            <person name="Okwuonu G."/>
            <person name="Ongeri F."/>
            <person name="Pham C."/>
            <person name="Simmons D."/>
            <person name="Wilczek-Boney K."/>
            <person name="Hale W."/>
            <person name="Jakkamsetti A."/>
            <person name="Pham P."/>
            <person name="Ruth R."/>
            <person name="San Lucas F."/>
            <person name="Warren J."/>
            <person name="Zhang J."/>
            <person name="Zhao Z."/>
            <person name="Zhou C."/>
            <person name="Zhu D."/>
            <person name="Lee S."/>
            <person name="Bess C."/>
            <person name="Blankenburg K."/>
            <person name="Forbes L."/>
            <person name="Fu Q."/>
            <person name="Gubbala S."/>
            <person name="Hirani K."/>
            <person name="Jayaseelan J.C."/>
            <person name="Lara F."/>
            <person name="Munidasa M."/>
            <person name="Palculict T."/>
            <person name="Patil S."/>
            <person name="Pu L.-L."/>
            <person name="Saada N."/>
            <person name="Tang L."/>
            <person name="Weissenberger G."/>
            <person name="Zhu Y."/>
            <person name="Hemphill L."/>
            <person name="Shang Y."/>
            <person name="Youmans B."/>
            <person name="Ayvaz T."/>
            <person name="Ross M."/>
            <person name="Santibanez J."/>
            <person name="Aqrawi P."/>
            <person name="Gross S."/>
            <person name="Joshi V."/>
            <person name="Fowler G."/>
            <person name="Nazareth L."/>
            <person name="Reid J."/>
            <person name="Worley K."/>
            <person name="Petrosino J."/>
            <person name="Highlander S."/>
            <person name="Gibbs R."/>
        </authorList>
    </citation>
    <scope>NUCLEOTIDE SEQUENCE [LARGE SCALE GENOMIC DNA]</scope>
    <source>
        <strain evidence="5">DSM 15952 / CCUG 50447 / LMG 22039 / TP 1.5</strain>
    </source>
</reference>
<dbReference type="InterPro" id="IPR047194">
    <property type="entry name" value="CwlT-like_lysozyme"/>
</dbReference>
<evidence type="ECO:0000313" key="5">
    <source>
        <dbReference type="Proteomes" id="UP000010296"/>
    </source>
</evidence>
<name>E6LIQ0_ENTI1</name>
<dbReference type="SUPFAM" id="SSF53955">
    <property type="entry name" value="Lysozyme-like"/>
    <property type="match status" value="1"/>
</dbReference>
<dbReference type="InterPro" id="IPR023346">
    <property type="entry name" value="Lysozyme-like_dom_sf"/>
</dbReference>
<evidence type="ECO:0000256" key="1">
    <source>
        <dbReference type="ARBA" id="ARBA00004241"/>
    </source>
</evidence>
<gene>
    <name evidence="4" type="ORF">HMPREF9088_2240</name>
</gene>
<dbReference type="GO" id="GO:0009986">
    <property type="term" value="C:cell surface"/>
    <property type="evidence" value="ECO:0007669"/>
    <property type="project" value="UniProtKB-SubCell"/>
</dbReference>
<dbReference type="CDD" id="cd16891">
    <property type="entry name" value="CwlT-like"/>
    <property type="match status" value="1"/>
</dbReference>
<dbReference type="HOGENOM" id="CLU_016043_12_0_9"/>
<keyword evidence="2" id="KW-1133">Transmembrane helix</keyword>
<dbReference type="Pfam" id="PF05257">
    <property type="entry name" value="CHAP"/>
    <property type="match status" value="1"/>
</dbReference>
<dbReference type="eggNOG" id="COG3942">
    <property type="taxonomic scope" value="Bacteria"/>
</dbReference>
<dbReference type="Proteomes" id="UP000010296">
    <property type="component" value="Unassembled WGS sequence"/>
</dbReference>
<evidence type="ECO:0000256" key="2">
    <source>
        <dbReference type="SAM" id="Phobius"/>
    </source>
</evidence>
<dbReference type="InterPro" id="IPR007921">
    <property type="entry name" value="CHAP_dom"/>
</dbReference>
<protein>
    <submittedName>
        <fullName evidence="4">CHAP domain protein</fullName>
    </submittedName>
</protein>
<dbReference type="Pfam" id="PF13702">
    <property type="entry name" value="Lysozyme_like"/>
    <property type="match status" value="1"/>
</dbReference>
<keyword evidence="5" id="KW-1185">Reference proteome</keyword>
<feature type="transmembrane region" description="Helical" evidence="2">
    <location>
        <begin position="16"/>
        <end position="35"/>
    </location>
</feature>
<dbReference type="STRING" id="888064.HMPREF9088_2240"/>
<dbReference type="eggNOG" id="COG0741">
    <property type="taxonomic scope" value="Bacteria"/>
</dbReference>
<feature type="domain" description="Peptidase C51" evidence="3">
    <location>
        <begin position="233"/>
        <end position="364"/>
    </location>
</feature>
<sequence length="364" mass="39699">MEVALTQFLLRYRKPITRVILGFFIFIVVTFLLIFTNNQTAPSGELATGNHHLSDAVLRYKSTIEKYAKQYGGTEYVPYILALMQVESGGEGGDPMQASESLGLAPNTIQNPEKSIQQGIKYFVANVKSANSKGADLKTALQSYNYGSGFVAFVAQNGGTYSFDLAKQFSSTKSGGKKVSYINALSTAMGYTYRYNYGNMFYVAKLMEYVNESTSSVQSTNAAISLQSVPSEFKKQLRYPVYDGRDYNTSGSYPFGQCTWYVYNRMAQLGKPVDEFMGNGSEWGIKGKILGYSVMNTPKVGTAVSFAPGVFDADPVYGHVAFVEVVNVDGSLLISECNVVDPGSGTVSYRVVPSSIAKALLYVG</sequence>
<dbReference type="InterPro" id="IPR038765">
    <property type="entry name" value="Papain-like_cys_pep_sf"/>
</dbReference>
<comment type="subcellular location">
    <subcellularLocation>
        <location evidence="1">Cell surface</location>
    </subcellularLocation>
</comment>
<dbReference type="PROSITE" id="PS50911">
    <property type="entry name" value="CHAP"/>
    <property type="match status" value="1"/>
</dbReference>
<proteinExistence type="predicted"/>
<comment type="caution">
    <text evidence="4">The sequence shown here is derived from an EMBL/GenBank/DDBJ whole genome shotgun (WGS) entry which is preliminary data.</text>
</comment>
<dbReference type="OrthoDB" id="1654978at2"/>
<dbReference type="Gene3D" id="1.10.530.10">
    <property type="match status" value="1"/>
</dbReference>
<dbReference type="EMBL" id="AEPV01000090">
    <property type="protein sequence ID" value="EFU72942.1"/>
    <property type="molecule type" value="Genomic_DNA"/>
</dbReference>
<dbReference type="Gene3D" id="3.90.1720.10">
    <property type="entry name" value="endopeptidase domain like (from Nostoc punctiforme)"/>
    <property type="match status" value="1"/>
</dbReference>
<keyword evidence="2" id="KW-0472">Membrane</keyword>